<keyword evidence="5" id="KW-0479">Metal-binding</keyword>
<evidence type="ECO:0000313" key="8">
    <source>
        <dbReference type="EMBL" id="CAF0870475.1"/>
    </source>
</evidence>
<dbReference type="EMBL" id="CAJNOE010000078">
    <property type="protein sequence ID" value="CAF0871073.1"/>
    <property type="molecule type" value="Genomic_DNA"/>
</dbReference>
<evidence type="ECO:0000256" key="4">
    <source>
        <dbReference type="PIRSR" id="PIRSR606689-1"/>
    </source>
</evidence>
<dbReference type="InterPro" id="IPR006689">
    <property type="entry name" value="Small_GTPase_ARF/SAR"/>
</dbReference>
<evidence type="ECO:0000313" key="13">
    <source>
        <dbReference type="Proteomes" id="UP000663891"/>
    </source>
</evidence>
<dbReference type="PROSITE" id="PS51417">
    <property type="entry name" value="ARF"/>
    <property type="match status" value="1"/>
</dbReference>
<dbReference type="Pfam" id="PF00025">
    <property type="entry name" value="Arf"/>
    <property type="match status" value="1"/>
</dbReference>
<evidence type="ECO:0000256" key="1">
    <source>
        <dbReference type="ARBA" id="ARBA00010290"/>
    </source>
</evidence>
<accession>A0A813TQ76</accession>
<evidence type="ECO:0000313" key="11">
    <source>
        <dbReference type="EMBL" id="CAF3792087.1"/>
    </source>
</evidence>
<evidence type="ECO:0000256" key="6">
    <source>
        <dbReference type="RuleBase" id="RU003925"/>
    </source>
</evidence>
<dbReference type="Proteomes" id="UP000663844">
    <property type="component" value="Unassembled WGS sequence"/>
</dbReference>
<dbReference type="OrthoDB" id="2011769at2759"/>
<dbReference type="GO" id="GO:0005525">
    <property type="term" value="F:GTP binding"/>
    <property type="evidence" value="ECO:0007669"/>
    <property type="project" value="UniProtKB-KW"/>
</dbReference>
<dbReference type="PROSITE" id="PS51419">
    <property type="entry name" value="RAB"/>
    <property type="match status" value="1"/>
</dbReference>
<protein>
    <recommendedName>
        <fullName evidence="14">ADP-ribosylation factor</fullName>
    </recommendedName>
</protein>
<evidence type="ECO:0000313" key="12">
    <source>
        <dbReference type="EMBL" id="CAF4259534.1"/>
    </source>
</evidence>
<dbReference type="InterPro" id="IPR005225">
    <property type="entry name" value="Small_GTP-bd"/>
</dbReference>
<dbReference type="PANTHER" id="PTHR11711">
    <property type="entry name" value="ADP RIBOSYLATION FACTOR-RELATED"/>
    <property type="match status" value="1"/>
</dbReference>
<evidence type="ECO:0000313" key="9">
    <source>
        <dbReference type="EMBL" id="CAF0871073.1"/>
    </source>
</evidence>
<dbReference type="SMART" id="SM00177">
    <property type="entry name" value="ARF"/>
    <property type="match status" value="1"/>
</dbReference>
<dbReference type="InterPro" id="IPR027417">
    <property type="entry name" value="P-loop_NTPase"/>
</dbReference>
<dbReference type="GO" id="GO:0046872">
    <property type="term" value="F:metal ion binding"/>
    <property type="evidence" value="ECO:0007669"/>
    <property type="project" value="UniProtKB-KW"/>
</dbReference>
<evidence type="ECO:0000256" key="5">
    <source>
        <dbReference type="PIRSR" id="PIRSR606689-2"/>
    </source>
</evidence>
<dbReference type="SMART" id="SM00178">
    <property type="entry name" value="SAR"/>
    <property type="match status" value="1"/>
</dbReference>
<comment type="similarity">
    <text evidence="1 6">Belongs to the small GTPase superfamily. Arf family.</text>
</comment>
<keyword evidence="2 4" id="KW-0547">Nucleotide-binding</keyword>
<proteinExistence type="inferred from homology"/>
<dbReference type="CDD" id="cd00878">
    <property type="entry name" value="Arf_Arl"/>
    <property type="match status" value="1"/>
</dbReference>
<dbReference type="EMBL" id="CAJNOG010000062">
    <property type="protein sequence ID" value="CAF0870475.1"/>
    <property type="molecule type" value="Genomic_DNA"/>
</dbReference>
<dbReference type="PRINTS" id="PR00328">
    <property type="entry name" value="SAR1GTPBP"/>
</dbReference>
<feature type="binding site" evidence="4">
    <location>
        <begin position="27"/>
        <end position="34"/>
    </location>
    <ligand>
        <name>GTP</name>
        <dbReference type="ChEBI" id="CHEBI:37565"/>
    </ligand>
</feature>
<dbReference type="EMBL" id="CAJOAZ010001272">
    <property type="protein sequence ID" value="CAF3792087.1"/>
    <property type="molecule type" value="Genomic_DNA"/>
</dbReference>
<feature type="binding site" evidence="5">
    <location>
        <position position="51"/>
    </location>
    <ligand>
        <name>Mg(2+)</name>
        <dbReference type="ChEBI" id="CHEBI:18420"/>
    </ligand>
</feature>
<dbReference type="GO" id="GO:0030010">
    <property type="term" value="P:establishment of cell polarity"/>
    <property type="evidence" value="ECO:0007669"/>
    <property type="project" value="UniProtKB-ARBA"/>
</dbReference>
<name>A0A813TQ76_9BILA</name>
<evidence type="ECO:0000313" key="10">
    <source>
        <dbReference type="EMBL" id="CAF3639791.1"/>
    </source>
</evidence>
<dbReference type="FunFam" id="3.40.50.300:FF:000412">
    <property type="entry name" value="ADP-ribosylation factor 1"/>
    <property type="match status" value="1"/>
</dbReference>
<dbReference type="Gene3D" id="3.40.50.300">
    <property type="entry name" value="P-loop containing nucleotide triphosphate hydrolases"/>
    <property type="match status" value="1"/>
</dbReference>
<dbReference type="SUPFAM" id="SSF52540">
    <property type="entry name" value="P-loop containing nucleoside triphosphate hydrolases"/>
    <property type="match status" value="1"/>
</dbReference>
<evidence type="ECO:0000256" key="2">
    <source>
        <dbReference type="ARBA" id="ARBA00022741"/>
    </source>
</evidence>
<dbReference type="Proteomes" id="UP000663891">
    <property type="component" value="Unassembled WGS sequence"/>
</dbReference>
<gene>
    <name evidence="9" type="ORF">IZO911_LOCUS10659</name>
    <name evidence="8" type="ORF">JYZ213_LOCUS8929</name>
    <name evidence="10" type="ORF">KXQ929_LOCUS7129</name>
    <name evidence="12" type="ORF">OKA104_LOCUS44049</name>
    <name evidence="11" type="ORF">OXD698_LOCUS17744</name>
    <name evidence="7" type="ORF">VCS650_LOCUS4630</name>
</gene>
<keyword evidence="3 4" id="KW-0342">GTP-binding</keyword>
<feature type="binding site" evidence="5">
    <location>
        <position position="34"/>
    </location>
    <ligand>
        <name>Mg(2+)</name>
        <dbReference type="ChEBI" id="CHEBI:18420"/>
    </ligand>
</feature>
<dbReference type="Proteomes" id="UP000663868">
    <property type="component" value="Unassembled WGS sequence"/>
</dbReference>
<reference evidence="7" key="1">
    <citation type="submission" date="2021-02" db="EMBL/GenBank/DDBJ databases">
        <authorList>
            <person name="Nowell W R."/>
        </authorList>
    </citation>
    <scope>NUCLEOTIDE SEQUENCE</scope>
</reference>
<sequence>MGILISRLYEALAAFSNGTPSRILMLGLDAAGKTTILYKVKLNETVQTIPTIGFNVETVTPAPGITFTVWDIGGQDKIRPLYRHYFEKTDGLLFVIDSSDQDRFKEARDELFGIVTHESMSSVPFVIIANKSDLPTAIKPSELIEHLSLHSISRQRWYIQSACAVNGDGLVEAMTQLSNMIKENRKRTHN</sequence>
<dbReference type="EMBL" id="CAJOAY010012999">
    <property type="protein sequence ID" value="CAF4259534.1"/>
    <property type="molecule type" value="Genomic_DNA"/>
</dbReference>
<dbReference type="Proteomes" id="UP000663881">
    <property type="component" value="Unassembled WGS sequence"/>
</dbReference>
<feature type="binding site" evidence="4">
    <location>
        <position position="74"/>
    </location>
    <ligand>
        <name>GTP</name>
        <dbReference type="ChEBI" id="CHEBI:37565"/>
    </ligand>
</feature>
<dbReference type="GO" id="GO:0003924">
    <property type="term" value="F:GTPase activity"/>
    <property type="evidence" value="ECO:0007669"/>
    <property type="project" value="InterPro"/>
</dbReference>
<organism evidence="7 13">
    <name type="scientific">Adineta steineri</name>
    <dbReference type="NCBI Taxonomy" id="433720"/>
    <lineage>
        <taxon>Eukaryota</taxon>
        <taxon>Metazoa</taxon>
        <taxon>Spiralia</taxon>
        <taxon>Gnathifera</taxon>
        <taxon>Rotifera</taxon>
        <taxon>Eurotatoria</taxon>
        <taxon>Bdelloidea</taxon>
        <taxon>Adinetida</taxon>
        <taxon>Adinetidae</taxon>
        <taxon>Adineta</taxon>
    </lineage>
</organism>
<dbReference type="EMBL" id="CAJNON010000026">
    <property type="protein sequence ID" value="CAF0812599.1"/>
    <property type="molecule type" value="Genomic_DNA"/>
</dbReference>
<dbReference type="AlphaFoldDB" id="A0A813TQ76"/>
<dbReference type="Proteomes" id="UP000663860">
    <property type="component" value="Unassembled WGS sequence"/>
</dbReference>
<dbReference type="Proteomes" id="UP000663845">
    <property type="component" value="Unassembled WGS sequence"/>
</dbReference>
<dbReference type="InterPro" id="IPR024156">
    <property type="entry name" value="Small_GTPase_ARF"/>
</dbReference>
<evidence type="ECO:0008006" key="14">
    <source>
        <dbReference type="Google" id="ProtNLM"/>
    </source>
</evidence>
<evidence type="ECO:0000313" key="7">
    <source>
        <dbReference type="EMBL" id="CAF0812599.1"/>
    </source>
</evidence>
<evidence type="ECO:0000256" key="3">
    <source>
        <dbReference type="ARBA" id="ARBA00023134"/>
    </source>
</evidence>
<dbReference type="SMART" id="SM00175">
    <property type="entry name" value="RAB"/>
    <property type="match status" value="1"/>
</dbReference>
<dbReference type="NCBIfam" id="TIGR00231">
    <property type="entry name" value="small_GTP"/>
    <property type="match status" value="1"/>
</dbReference>
<feature type="binding site" evidence="4">
    <location>
        <begin position="130"/>
        <end position="133"/>
    </location>
    <ligand>
        <name>GTP</name>
        <dbReference type="ChEBI" id="CHEBI:37565"/>
    </ligand>
</feature>
<dbReference type="EMBL" id="CAJOBB010000286">
    <property type="protein sequence ID" value="CAF3639791.1"/>
    <property type="molecule type" value="Genomic_DNA"/>
</dbReference>
<keyword evidence="5" id="KW-0460">Magnesium</keyword>
<comment type="caution">
    <text evidence="7">The sequence shown here is derived from an EMBL/GenBank/DDBJ whole genome shotgun (WGS) entry which is preliminary data.</text>
</comment>